<name>A0A2X3II42_9ENTR</name>
<proteinExistence type="predicted"/>
<feature type="compositionally biased region" description="Basic and acidic residues" evidence="1">
    <location>
        <begin position="146"/>
        <end position="170"/>
    </location>
</feature>
<dbReference type="Proteomes" id="UP000251197">
    <property type="component" value="Unassembled WGS sequence"/>
</dbReference>
<evidence type="ECO:0000256" key="1">
    <source>
        <dbReference type="SAM" id="MobiDB-lite"/>
    </source>
</evidence>
<evidence type="ECO:0000313" key="3">
    <source>
        <dbReference type="Proteomes" id="UP000251197"/>
    </source>
</evidence>
<dbReference type="EMBL" id="UAVU01000009">
    <property type="protein sequence ID" value="SQC92058.1"/>
    <property type="molecule type" value="Genomic_DNA"/>
</dbReference>
<accession>A0A2X3II42</accession>
<sequence length="424" mass="49801">MLRKRGNFLKLVDSTRGRSVTKKLKVDATKLFESMVYQIHVAIEHCHALEDGDELWIEVLGDVSIPGKSQTEVKNYADELTDSHENFWNTLNNWLDPDFDHTQFVDLILLTTQPYSERTAFDGWNELSANDRLKVLTDIHKSSEARFTEAQRRKEENKDERPPAEKEASRPAEPSKTVRQQRTIMDEKKRDLLLELLPKIRIWTEQPGLNDRIARYKKRYLKGILSNKQNDFLNDMFGFMTDAIKITEGWKFKVGEFDKKFAELTRRYMHGTVVFPIIDSNAIKDKATKMNVSNERYVQKLTEIGGTERDVVLAAGDILHAEKYLYELIENFDTSQREVDEYWDSELRRHLSKRKSAMIKFKKSSMEDLKDESLAFYYERQGEAVTVFSRYNSTPATFRNGIYHLLADEEPEDSDVEFHWRLWE</sequence>
<evidence type="ECO:0000313" key="2">
    <source>
        <dbReference type="EMBL" id="SQC92058.1"/>
    </source>
</evidence>
<organism evidence="2 3">
    <name type="scientific">Cedecea neteri</name>
    <dbReference type="NCBI Taxonomy" id="158822"/>
    <lineage>
        <taxon>Bacteria</taxon>
        <taxon>Pseudomonadati</taxon>
        <taxon>Pseudomonadota</taxon>
        <taxon>Gammaproteobacteria</taxon>
        <taxon>Enterobacterales</taxon>
        <taxon>Enterobacteriaceae</taxon>
        <taxon>Cedecea</taxon>
    </lineage>
</organism>
<reference evidence="2 3" key="1">
    <citation type="submission" date="2018-06" db="EMBL/GenBank/DDBJ databases">
        <authorList>
            <consortium name="Pathogen Informatics"/>
            <person name="Doyle S."/>
        </authorList>
    </citation>
    <scope>NUCLEOTIDE SEQUENCE [LARGE SCALE GENOMIC DNA]</scope>
    <source>
        <strain evidence="2 3">NCTC12120</strain>
    </source>
</reference>
<dbReference type="AlphaFoldDB" id="A0A2X3II42"/>
<protein>
    <submittedName>
        <fullName evidence="2">Uncharacterized protein</fullName>
    </submittedName>
</protein>
<gene>
    <name evidence="2" type="ORF">NCTC12120_05243</name>
</gene>
<feature type="region of interest" description="Disordered" evidence="1">
    <location>
        <begin position="146"/>
        <end position="182"/>
    </location>
</feature>